<evidence type="ECO:0000256" key="8">
    <source>
        <dbReference type="ARBA" id="ARBA00023012"/>
    </source>
</evidence>
<dbReference type="InterPro" id="IPR005467">
    <property type="entry name" value="His_kinase_dom"/>
</dbReference>
<evidence type="ECO:0000259" key="10">
    <source>
        <dbReference type="PROSITE" id="PS50109"/>
    </source>
</evidence>
<dbReference type="EMBL" id="KT982364">
    <property type="protein sequence ID" value="AOR51197.1"/>
    <property type="molecule type" value="Genomic_DNA"/>
</dbReference>
<keyword evidence="5" id="KW-0547">Nucleotide-binding</keyword>
<keyword evidence="7" id="KW-0067">ATP-binding</keyword>
<keyword evidence="9" id="KW-1133">Transmembrane helix</keyword>
<evidence type="ECO:0000256" key="3">
    <source>
        <dbReference type="ARBA" id="ARBA00022553"/>
    </source>
</evidence>
<dbReference type="InterPro" id="IPR050351">
    <property type="entry name" value="BphY/WalK/GraS-like"/>
</dbReference>
<dbReference type="Gene3D" id="1.10.287.130">
    <property type="match status" value="1"/>
</dbReference>
<proteinExistence type="predicted"/>
<keyword evidence="3" id="KW-0597">Phosphoprotein</keyword>
<dbReference type="GO" id="GO:0000156">
    <property type="term" value="F:phosphorelay response regulator activity"/>
    <property type="evidence" value="ECO:0007669"/>
    <property type="project" value="TreeGrafter"/>
</dbReference>
<organism evidence="11">
    <name type="scientific">uncultured bacterium pAY4-2</name>
    <dbReference type="NCBI Taxonomy" id="1781158"/>
    <lineage>
        <taxon>Bacteria</taxon>
        <taxon>environmental samples</taxon>
    </lineage>
</organism>
<feature type="domain" description="Histidine kinase" evidence="10">
    <location>
        <begin position="103"/>
        <end position="318"/>
    </location>
</feature>
<evidence type="ECO:0000256" key="4">
    <source>
        <dbReference type="ARBA" id="ARBA00022679"/>
    </source>
</evidence>
<dbReference type="Gene3D" id="3.30.565.10">
    <property type="entry name" value="Histidine kinase-like ATPase, C-terminal domain"/>
    <property type="match status" value="1"/>
</dbReference>
<name>A0A1C9U4X5_9BACT</name>
<dbReference type="PANTHER" id="PTHR42878">
    <property type="entry name" value="TWO-COMPONENT HISTIDINE KINASE"/>
    <property type="match status" value="1"/>
</dbReference>
<dbReference type="PROSITE" id="PS50109">
    <property type="entry name" value="HIS_KIN"/>
    <property type="match status" value="1"/>
</dbReference>
<evidence type="ECO:0000256" key="7">
    <source>
        <dbReference type="ARBA" id="ARBA00022840"/>
    </source>
</evidence>
<dbReference type="GO" id="GO:0030295">
    <property type="term" value="F:protein kinase activator activity"/>
    <property type="evidence" value="ECO:0007669"/>
    <property type="project" value="TreeGrafter"/>
</dbReference>
<sequence length="323" mass="36494">MVKSAMKSLFRSLYTPLMMIIAIQILWVGLVASWIIWFVRNQRRLGKLAQKYGPVVLPSGADWFILVEGLFLLALLLVSVYAIHHLWRRQVALNQAQKNFVAQVTHELKSPLASLRLHLETIRLRRPPAEKLDIFIDTMLGDTERLGGLIDNLLATNRLEQRGTRLHLVPIDLSALVSGYLRPRQYSLPRAGIMILDLEEGLRILGETEALETTLRNLVENAVLYSDDAPKITVRLKQDGHFAHLVVADCGRGLDRKEISKVFDMFYRARRKDENIRGSGLGLFIVQTVVRHHQGKVWMESAGIGQGCAVHILLPLAVPEINP</sequence>
<dbReference type="PANTHER" id="PTHR42878:SF7">
    <property type="entry name" value="SENSOR HISTIDINE KINASE GLRK"/>
    <property type="match status" value="1"/>
</dbReference>
<keyword evidence="8" id="KW-0902">Two-component regulatory system</keyword>
<dbReference type="GO" id="GO:0000155">
    <property type="term" value="F:phosphorelay sensor kinase activity"/>
    <property type="evidence" value="ECO:0007669"/>
    <property type="project" value="InterPro"/>
</dbReference>
<dbReference type="PRINTS" id="PR00344">
    <property type="entry name" value="BCTRLSENSOR"/>
</dbReference>
<comment type="catalytic activity">
    <reaction evidence="1">
        <text>ATP + protein L-histidine = ADP + protein N-phospho-L-histidine.</text>
        <dbReference type="EC" id="2.7.13.3"/>
    </reaction>
</comment>
<keyword evidence="6 11" id="KW-0418">Kinase</keyword>
<dbReference type="InterPro" id="IPR036890">
    <property type="entry name" value="HATPase_C_sf"/>
</dbReference>
<keyword evidence="9" id="KW-0812">Transmembrane</keyword>
<accession>A0A1C9U4X5</accession>
<keyword evidence="4" id="KW-0808">Transferase</keyword>
<evidence type="ECO:0000256" key="5">
    <source>
        <dbReference type="ARBA" id="ARBA00022741"/>
    </source>
</evidence>
<evidence type="ECO:0000313" key="11">
    <source>
        <dbReference type="EMBL" id="AOR51197.1"/>
    </source>
</evidence>
<dbReference type="Pfam" id="PF00512">
    <property type="entry name" value="HisKA"/>
    <property type="match status" value="1"/>
</dbReference>
<dbReference type="InterPro" id="IPR036097">
    <property type="entry name" value="HisK_dim/P_sf"/>
</dbReference>
<evidence type="ECO:0000256" key="1">
    <source>
        <dbReference type="ARBA" id="ARBA00000085"/>
    </source>
</evidence>
<dbReference type="GO" id="GO:0007234">
    <property type="term" value="P:osmosensory signaling via phosphorelay pathway"/>
    <property type="evidence" value="ECO:0007669"/>
    <property type="project" value="TreeGrafter"/>
</dbReference>
<dbReference type="InterPro" id="IPR004358">
    <property type="entry name" value="Sig_transdc_His_kin-like_C"/>
</dbReference>
<dbReference type="CDD" id="cd00082">
    <property type="entry name" value="HisKA"/>
    <property type="match status" value="1"/>
</dbReference>
<dbReference type="AlphaFoldDB" id="A0A1C9U4X5"/>
<dbReference type="InterPro" id="IPR003594">
    <property type="entry name" value="HATPase_dom"/>
</dbReference>
<feature type="transmembrane region" description="Helical" evidence="9">
    <location>
        <begin position="12"/>
        <end position="37"/>
    </location>
</feature>
<dbReference type="InterPro" id="IPR003661">
    <property type="entry name" value="HisK_dim/P_dom"/>
</dbReference>
<dbReference type="Pfam" id="PF02518">
    <property type="entry name" value="HATPase_c"/>
    <property type="match status" value="1"/>
</dbReference>
<feature type="transmembrane region" description="Helical" evidence="9">
    <location>
        <begin position="63"/>
        <end position="83"/>
    </location>
</feature>
<dbReference type="EC" id="2.7.13.3" evidence="2"/>
<keyword evidence="9" id="KW-0472">Membrane</keyword>
<dbReference type="SUPFAM" id="SSF55874">
    <property type="entry name" value="ATPase domain of HSP90 chaperone/DNA topoisomerase II/histidine kinase"/>
    <property type="match status" value="1"/>
</dbReference>
<dbReference type="SMART" id="SM00387">
    <property type="entry name" value="HATPase_c"/>
    <property type="match status" value="1"/>
</dbReference>
<evidence type="ECO:0000256" key="6">
    <source>
        <dbReference type="ARBA" id="ARBA00022777"/>
    </source>
</evidence>
<reference evidence="11" key="1">
    <citation type="journal article" date="2016" name="Sci. Rep.">
        <title>Triclosan Resistome from Metagenome Reveals Diverse Enoyl Acyl Carrier Protein Reductases and Selective Enrichment of Triclosan Resistance Genes.</title>
        <authorList>
            <person name="Khan R."/>
            <person name="Kong H.G."/>
            <person name="Jung Y.H."/>
            <person name="Choi J."/>
            <person name="Baek K.Y."/>
            <person name="Hwang E.C."/>
            <person name="Lee S.W."/>
        </authorList>
    </citation>
    <scope>NUCLEOTIDE SEQUENCE</scope>
</reference>
<dbReference type="GO" id="GO:0005524">
    <property type="term" value="F:ATP binding"/>
    <property type="evidence" value="ECO:0007669"/>
    <property type="project" value="UniProtKB-KW"/>
</dbReference>
<protein>
    <recommendedName>
        <fullName evidence="2">histidine kinase</fullName>
        <ecNumber evidence="2">2.7.13.3</ecNumber>
    </recommendedName>
</protein>
<dbReference type="SMART" id="SM00388">
    <property type="entry name" value="HisKA"/>
    <property type="match status" value="1"/>
</dbReference>
<evidence type="ECO:0000256" key="9">
    <source>
        <dbReference type="SAM" id="Phobius"/>
    </source>
</evidence>
<dbReference type="SUPFAM" id="SSF47384">
    <property type="entry name" value="Homodimeric domain of signal transducing histidine kinase"/>
    <property type="match status" value="1"/>
</dbReference>
<evidence type="ECO:0000256" key="2">
    <source>
        <dbReference type="ARBA" id="ARBA00012438"/>
    </source>
</evidence>